<evidence type="ECO:0000256" key="1">
    <source>
        <dbReference type="SAM" id="MobiDB-lite"/>
    </source>
</evidence>
<feature type="region of interest" description="Disordered" evidence="1">
    <location>
        <begin position="54"/>
        <end position="78"/>
    </location>
</feature>
<feature type="compositionally biased region" description="Basic and acidic residues" evidence="1">
    <location>
        <begin position="59"/>
        <end position="75"/>
    </location>
</feature>
<name>A0ABR0QHM5_GOSAR</name>
<dbReference type="EMBL" id="JARKNE010000003">
    <property type="protein sequence ID" value="KAK5838810.1"/>
    <property type="molecule type" value="Genomic_DNA"/>
</dbReference>
<evidence type="ECO:0000313" key="3">
    <source>
        <dbReference type="Proteomes" id="UP001358586"/>
    </source>
</evidence>
<reference evidence="2 3" key="1">
    <citation type="submission" date="2023-03" db="EMBL/GenBank/DDBJ databases">
        <title>WGS of Gossypium arboreum.</title>
        <authorList>
            <person name="Yu D."/>
        </authorList>
    </citation>
    <scope>NUCLEOTIDE SEQUENCE [LARGE SCALE GENOMIC DNA]</scope>
    <source>
        <tissue evidence="2">Leaf</tissue>
    </source>
</reference>
<protein>
    <submittedName>
        <fullName evidence="2">Uncharacterized protein</fullName>
    </submittedName>
</protein>
<proteinExistence type="predicted"/>
<organism evidence="2 3">
    <name type="scientific">Gossypium arboreum</name>
    <name type="common">Tree cotton</name>
    <name type="synonym">Gossypium nanking</name>
    <dbReference type="NCBI Taxonomy" id="29729"/>
    <lineage>
        <taxon>Eukaryota</taxon>
        <taxon>Viridiplantae</taxon>
        <taxon>Streptophyta</taxon>
        <taxon>Embryophyta</taxon>
        <taxon>Tracheophyta</taxon>
        <taxon>Spermatophyta</taxon>
        <taxon>Magnoliopsida</taxon>
        <taxon>eudicotyledons</taxon>
        <taxon>Gunneridae</taxon>
        <taxon>Pentapetalae</taxon>
        <taxon>rosids</taxon>
        <taxon>malvids</taxon>
        <taxon>Malvales</taxon>
        <taxon>Malvaceae</taxon>
        <taxon>Malvoideae</taxon>
        <taxon>Gossypium</taxon>
    </lineage>
</organism>
<sequence>MRNQKESLPLLLDLILTEKNYDDTNDSRLGYTEGQWCCRWPFWCKGGERSRTSSIGYADDAHGQGDVRSSEREASGRGADLAVVAAHPQF</sequence>
<gene>
    <name evidence="2" type="ORF">PVK06_007549</name>
</gene>
<keyword evidence="3" id="KW-1185">Reference proteome</keyword>
<evidence type="ECO:0000313" key="2">
    <source>
        <dbReference type="EMBL" id="KAK5838810.1"/>
    </source>
</evidence>
<comment type="caution">
    <text evidence="2">The sequence shown here is derived from an EMBL/GenBank/DDBJ whole genome shotgun (WGS) entry which is preliminary data.</text>
</comment>
<dbReference type="Proteomes" id="UP001358586">
    <property type="component" value="Chromosome 3"/>
</dbReference>
<accession>A0ABR0QHM5</accession>